<dbReference type="InterPro" id="IPR023393">
    <property type="entry name" value="START-like_dom_sf"/>
</dbReference>
<sequence>MMTPLIVTSQIEINATPENIWKVLINLHGYSDWNSKIRVVEAPESIAVGSRAKL</sequence>
<dbReference type="Proteomes" id="UP000620559">
    <property type="component" value="Unassembled WGS sequence"/>
</dbReference>
<dbReference type="AlphaFoldDB" id="A0A8J7EYX2"/>
<organism evidence="1 2">
    <name type="scientific">Plectonema cf. radiosum LEGE 06105</name>
    <dbReference type="NCBI Taxonomy" id="945769"/>
    <lineage>
        <taxon>Bacteria</taxon>
        <taxon>Bacillati</taxon>
        <taxon>Cyanobacteriota</taxon>
        <taxon>Cyanophyceae</taxon>
        <taxon>Oscillatoriophycideae</taxon>
        <taxon>Oscillatoriales</taxon>
        <taxon>Microcoleaceae</taxon>
        <taxon>Plectonema</taxon>
    </lineage>
</organism>
<evidence type="ECO:0008006" key="3">
    <source>
        <dbReference type="Google" id="ProtNLM"/>
    </source>
</evidence>
<dbReference type="Gene3D" id="3.30.530.20">
    <property type="match status" value="1"/>
</dbReference>
<name>A0A8J7EYX2_9CYAN</name>
<dbReference type="EMBL" id="JADEWL010000004">
    <property type="protein sequence ID" value="MBE9211517.1"/>
    <property type="molecule type" value="Genomic_DNA"/>
</dbReference>
<dbReference type="SUPFAM" id="SSF55961">
    <property type="entry name" value="Bet v1-like"/>
    <property type="match status" value="1"/>
</dbReference>
<accession>A0A8J7EYX2</accession>
<gene>
    <name evidence="1" type="ORF">IQ247_02085</name>
</gene>
<evidence type="ECO:0000313" key="1">
    <source>
        <dbReference type="EMBL" id="MBE9211517.1"/>
    </source>
</evidence>
<evidence type="ECO:0000313" key="2">
    <source>
        <dbReference type="Proteomes" id="UP000620559"/>
    </source>
</evidence>
<dbReference type="RefSeq" id="WP_193916549.1">
    <property type="nucleotide sequence ID" value="NZ_JADEWL010000004.1"/>
</dbReference>
<reference evidence="1" key="1">
    <citation type="submission" date="2020-10" db="EMBL/GenBank/DDBJ databases">
        <authorList>
            <person name="Castelo-Branco R."/>
            <person name="Eusebio N."/>
            <person name="Adriana R."/>
            <person name="Vieira A."/>
            <person name="Brugerolle De Fraissinette N."/>
            <person name="Rezende De Castro R."/>
            <person name="Schneider M.P."/>
            <person name="Vasconcelos V."/>
            <person name="Leao P.N."/>
        </authorList>
    </citation>
    <scope>NUCLEOTIDE SEQUENCE</scope>
    <source>
        <strain evidence="1">LEGE 06105</strain>
    </source>
</reference>
<protein>
    <recommendedName>
        <fullName evidence="3">SRPBCC domain-containing protein</fullName>
    </recommendedName>
</protein>
<keyword evidence="2" id="KW-1185">Reference proteome</keyword>
<proteinExistence type="predicted"/>
<comment type="caution">
    <text evidence="1">The sequence shown here is derived from an EMBL/GenBank/DDBJ whole genome shotgun (WGS) entry which is preliminary data.</text>
</comment>